<evidence type="ECO:0000256" key="4">
    <source>
        <dbReference type="ARBA" id="ARBA00023136"/>
    </source>
</evidence>
<feature type="region of interest" description="Disordered" evidence="5">
    <location>
        <begin position="376"/>
        <end position="443"/>
    </location>
</feature>
<proteinExistence type="predicted"/>
<keyword evidence="4 6" id="KW-0472">Membrane</keyword>
<dbReference type="PANTHER" id="PTHR15549">
    <property type="entry name" value="PAIRED IMMUNOGLOBULIN-LIKE TYPE 2 RECEPTOR"/>
    <property type="match status" value="1"/>
</dbReference>
<dbReference type="GeneID" id="59335697"/>
<gene>
    <name evidence="8" type="ORF">HO133_007298</name>
</gene>
<evidence type="ECO:0000313" key="8">
    <source>
        <dbReference type="EMBL" id="KAF6229182.1"/>
    </source>
</evidence>
<evidence type="ECO:0000313" key="9">
    <source>
        <dbReference type="Proteomes" id="UP000593566"/>
    </source>
</evidence>
<keyword evidence="2 6" id="KW-0812">Transmembrane</keyword>
<dbReference type="RefSeq" id="XP_037156824.1">
    <property type="nucleotide sequence ID" value="XM_037298189.1"/>
</dbReference>
<dbReference type="SUPFAM" id="SSF50044">
    <property type="entry name" value="SH3-domain"/>
    <property type="match status" value="1"/>
</dbReference>
<dbReference type="GO" id="GO:0016020">
    <property type="term" value="C:membrane"/>
    <property type="evidence" value="ECO:0007669"/>
    <property type="project" value="UniProtKB-SubCell"/>
</dbReference>
<dbReference type="PANTHER" id="PTHR15549:SF6">
    <property type="entry name" value="MID2 DOMAIN-CONTAINING PROTEIN"/>
    <property type="match status" value="1"/>
</dbReference>
<name>A0A8H6FIM1_9LECA</name>
<dbReference type="Gene3D" id="2.30.30.40">
    <property type="entry name" value="SH3 Domains"/>
    <property type="match status" value="1"/>
</dbReference>
<evidence type="ECO:0000256" key="6">
    <source>
        <dbReference type="SAM" id="Phobius"/>
    </source>
</evidence>
<evidence type="ECO:0000256" key="1">
    <source>
        <dbReference type="ARBA" id="ARBA00004167"/>
    </source>
</evidence>
<keyword evidence="3 6" id="KW-1133">Transmembrane helix</keyword>
<feature type="compositionally biased region" description="Polar residues" evidence="5">
    <location>
        <begin position="424"/>
        <end position="443"/>
    </location>
</feature>
<accession>A0A8H6FIM1</accession>
<feature type="region of interest" description="Disordered" evidence="5">
    <location>
        <begin position="508"/>
        <end position="538"/>
    </location>
</feature>
<reference evidence="8 9" key="1">
    <citation type="journal article" date="2020" name="Genomics">
        <title>Complete, high-quality genomes from long-read metagenomic sequencing of two wolf lichen thalli reveals enigmatic genome architecture.</title>
        <authorList>
            <person name="McKenzie S.K."/>
            <person name="Walston R.F."/>
            <person name="Allen J.L."/>
        </authorList>
    </citation>
    <scope>NUCLEOTIDE SEQUENCE [LARGE SCALE GENOMIC DNA]</scope>
    <source>
        <strain evidence="8">WasteWater1</strain>
    </source>
</reference>
<evidence type="ECO:0008006" key="10">
    <source>
        <dbReference type="Google" id="ProtNLM"/>
    </source>
</evidence>
<dbReference type="AlphaFoldDB" id="A0A8H6FIM1"/>
<evidence type="ECO:0000256" key="5">
    <source>
        <dbReference type="SAM" id="MobiDB-lite"/>
    </source>
</evidence>
<keyword evidence="7" id="KW-0732">Signal</keyword>
<dbReference type="InterPro" id="IPR051694">
    <property type="entry name" value="Immunoregulatory_rcpt-like"/>
</dbReference>
<feature type="compositionally biased region" description="Basic and acidic residues" evidence="5">
    <location>
        <begin position="508"/>
        <end position="517"/>
    </location>
</feature>
<dbReference type="InterPro" id="IPR036028">
    <property type="entry name" value="SH3-like_dom_sf"/>
</dbReference>
<evidence type="ECO:0000256" key="7">
    <source>
        <dbReference type="SAM" id="SignalP"/>
    </source>
</evidence>
<keyword evidence="9" id="KW-1185">Reference proteome</keyword>
<comment type="caution">
    <text evidence="8">The sequence shown here is derived from an EMBL/GenBank/DDBJ whole genome shotgun (WGS) entry which is preliminary data.</text>
</comment>
<dbReference type="Proteomes" id="UP000593566">
    <property type="component" value="Unassembled WGS sequence"/>
</dbReference>
<feature type="signal peptide" evidence="7">
    <location>
        <begin position="1"/>
        <end position="24"/>
    </location>
</feature>
<feature type="region of interest" description="Disordered" evidence="5">
    <location>
        <begin position="238"/>
        <end position="266"/>
    </location>
</feature>
<dbReference type="GO" id="GO:0071944">
    <property type="term" value="C:cell periphery"/>
    <property type="evidence" value="ECO:0007669"/>
    <property type="project" value="UniProtKB-ARBA"/>
</dbReference>
<organism evidence="8 9">
    <name type="scientific">Letharia lupina</name>
    <dbReference type="NCBI Taxonomy" id="560253"/>
    <lineage>
        <taxon>Eukaryota</taxon>
        <taxon>Fungi</taxon>
        <taxon>Dikarya</taxon>
        <taxon>Ascomycota</taxon>
        <taxon>Pezizomycotina</taxon>
        <taxon>Lecanoromycetes</taxon>
        <taxon>OSLEUM clade</taxon>
        <taxon>Lecanoromycetidae</taxon>
        <taxon>Lecanorales</taxon>
        <taxon>Lecanorineae</taxon>
        <taxon>Parmeliaceae</taxon>
        <taxon>Letharia</taxon>
    </lineage>
</organism>
<protein>
    <recommendedName>
        <fullName evidence="10">SH3 domain-containing protein</fullName>
    </recommendedName>
</protein>
<feature type="transmembrane region" description="Helical" evidence="6">
    <location>
        <begin position="274"/>
        <end position="300"/>
    </location>
</feature>
<dbReference type="EMBL" id="JACCJB010000003">
    <property type="protein sequence ID" value="KAF6229182.1"/>
    <property type="molecule type" value="Genomic_DNA"/>
</dbReference>
<evidence type="ECO:0000256" key="3">
    <source>
        <dbReference type="ARBA" id="ARBA00022989"/>
    </source>
</evidence>
<evidence type="ECO:0000256" key="2">
    <source>
        <dbReference type="ARBA" id="ARBA00022692"/>
    </source>
</evidence>
<sequence length="574" mass="60211">MEMAPLASTALLAALALLIPAAAAQSCIPLKGSTQCPAFNTSSFSTDSSLSSLYPFLAFVSSIQQFDTQLSQYVNSSYVQEKYQHLLGCGNVNLTNTTNLYARYTTSVICNAIVQNSIKPCTLSSADSPPLCAESCAQQATSEEEIAVNSQLCDSPQPGYLDQIRADFTNCALPSNSLSGTCITAEQNEPNDCGFSTNLQGLCSYCATSSPNATDTCCEGANVNSRCPGVTLPTSTSVPPLFPSSTSSSTPSASASSGAKSSSSHHNSGLSKGAIAGIVVGSVIGAILLAGLLLLCCIFFRRRRRGSQTSIFNQPTPQRTNGAGMVFSPPPATQALPPDYGPQSGGRVARMSALEGNISDSPSYGNPVIGGVAEGSHRRYADTSESEAYGETPESRRGFGPPTTGKRNGSLSSQSVLGAMDDPSSPNTEGQISSPEGVASGQSEQLPFFKDYYSEDEISPNDKVATLWAYSPRAGDEFELERGDMLKVVGIWDDGWATGVRIKERAEDYDGKHKVQRDSGVSNGSGRGESPPPSGELKAFPLVCVCLPEYWKQTIEGDNSSDNGGNGPPHGFGL</sequence>
<feature type="compositionally biased region" description="Polar residues" evidence="5">
    <location>
        <begin position="405"/>
        <end position="416"/>
    </location>
</feature>
<comment type="subcellular location">
    <subcellularLocation>
        <location evidence="1">Membrane</location>
        <topology evidence="1">Single-pass membrane protein</topology>
    </subcellularLocation>
</comment>
<feature type="chain" id="PRO_5034986648" description="SH3 domain-containing protein" evidence="7">
    <location>
        <begin position="25"/>
        <end position="574"/>
    </location>
</feature>